<evidence type="ECO:0000256" key="12">
    <source>
        <dbReference type="SAM" id="MobiDB-lite"/>
    </source>
</evidence>
<comment type="caution">
    <text evidence="14">The sequence shown here is derived from an EMBL/GenBank/DDBJ whole genome shotgun (WGS) entry which is preliminary data.</text>
</comment>
<dbReference type="GO" id="GO:0008270">
    <property type="term" value="F:zinc ion binding"/>
    <property type="evidence" value="ECO:0007669"/>
    <property type="project" value="UniProtKB-KW"/>
</dbReference>
<evidence type="ECO:0000256" key="6">
    <source>
        <dbReference type="ARBA" id="ARBA00022833"/>
    </source>
</evidence>
<evidence type="ECO:0000256" key="3">
    <source>
        <dbReference type="ARBA" id="ARBA00022723"/>
    </source>
</evidence>
<feature type="compositionally biased region" description="Polar residues" evidence="12">
    <location>
        <begin position="394"/>
        <end position="417"/>
    </location>
</feature>
<dbReference type="FunFam" id="3.30.160.60:FF:000075">
    <property type="entry name" value="Putative zinc finger protein 536"/>
    <property type="match status" value="1"/>
</dbReference>
<dbReference type="GO" id="GO:0005634">
    <property type="term" value="C:nucleus"/>
    <property type="evidence" value="ECO:0007669"/>
    <property type="project" value="UniProtKB-SubCell"/>
</dbReference>
<dbReference type="AlphaFoldDB" id="A0A423TKV0"/>
<keyword evidence="4" id="KW-0677">Repeat</keyword>
<feature type="region of interest" description="Disordered" evidence="12">
    <location>
        <begin position="350"/>
        <end position="433"/>
    </location>
</feature>
<feature type="domain" description="C2H2-type" evidence="13">
    <location>
        <begin position="1042"/>
        <end position="1069"/>
    </location>
</feature>
<keyword evidence="15" id="KW-1185">Reference proteome</keyword>
<keyword evidence="5 11" id="KW-0863">Zinc-finger</keyword>
<evidence type="ECO:0000313" key="15">
    <source>
        <dbReference type="Proteomes" id="UP000283509"/>
    </source>
</evidence>
<feature type="compositionally biased region" description="Basic and acidic residues" evidence="12">
    <location>
        <begin position="352"/>
        <end position="365"/>
    </location>
</feature>
<protein>
    <submittedName>
        <fullName evidence="14">Zinc finger protein</fullName>
    </submittedName>
</protein>
<dbReference type="OrthoDB" id="6349934at2759"/>
<evidence type="ECO:0000256" key="4">
    <source>
        <dbReference type="ARBA" id="ARBA00022737"/>
    </source>
</evidence>
<dbReference type="PROSITE" id="PS00028">
    <property type="entry name" value="ZINC_FINGER_C2H2_1"/>
    <property type="match status" value="8"/>
</dbReference>
<feature type="domain" description="C2H2-type" evidence="13">
    <location>
        <begin position="868"/>
        <end position="895"/>
    </location>
</feature>
<feature type="compositionally biased region" description="Polar residues" evidence="12">
    <location>
        <begin position="270"/>
        <end position="306"/>
    </location>
</feature>
<organism evidence="14 15">
    <name type="scientific">Penaeus vannamei</name>
    <name type="common">Whiteleg shrimp</name>
    <name type="synonym">Litopenaeus vannamei</name>
    <dbReference type="NCBI Taxonomy" id="6689"/>
    <lineage>
        <taxon>Eukaryota</taxon>
        <taxon>Metazoa</taxon>
        <taxon>Ecdysozoa</taxon>
        <taxon>Arthropoda</taxon>
        <taxon>Crustacea</taxon>
        <taxon>Multicrustacea</taxon>
        <taxon>Malacostraca</taxon>
        <taxon>Eumalacostraca</taxon>
        <taxon>Eucarida</taxon>
        <taxon>Decapoda</taxon>
        <taxon>Dendrobranchiata</taxon>
        <taxon>Penaeoidea</taxon>
        <taxon>Penaeidae</taxon>
        <taxon>Penaeus</taxon>
    </lineage>
</organism>
<evidence type="ECO:0000313" key="14">
    <source>
        <dbReference type="EMBL" id="ROT77065.1"/>
    </source>
</evidence>
<evidence type="ECO:0000256" key="11">
    <source>
        <dbReference type="PROSITE-ProRule" id="PRU00042"/>
    </source>
</evidence>
<feature type="region of interest" description="Disordered" evidence="12">
    <location>
        <begin position="261"/>
        <end position="307"/>
    </location>
</feature>
<evidence type="ECO:0000256" key="10">
    <source>
        <dbReference type="ARBA" id="ARBA00023242"/>
    </source>
</evidence>
<evidence type="ECO:0000256" key="9">
    <source>
        <dbReference type="ARBA" id="ARBA00023163"/>
    </source>
</evidence>
<feature type="domain" description="C2H2-type" evidence="13">
    <location>
        <begin position="925"/>
        <end position="952"/>
    </location>
</feature>
<evidence type="ECO:0000259" key="13">
    <source>
        <dbReference type="PROSITE" id="PS50157"/>
    </source>
</evidence>
<feature type="compositionally biased region" description="Polar residues" evidence="12">
    <location>
        <begin position="193"/>
        <end position="202"/>
    </location>
</feature>
<feature type="domain" description="C2H2-type" evidence="13">
    <location>
        <begin position="32"/>
        <end position="59"/>
    </location>
</feature>
<keyword evidence="3" id="KW-0479">Metal-binding</keyword>
<gene>
    <name evidence="14" type="ORF">C7M84_004304</name>
</gene>
<feature type="compositionally biased region" description="Acidic residues" evidence="12">
    <location>
        <begin position="810"/>
        <end position="826"/>
    </location>
</feature>
<dbReference type="Gene3D" id="3.30.160.60">
    <property type="entry name" value="Classic Zinc Finger"/>
    <property type="match status" value="5"/>
</dbReference>
<dbReference type="SMART" id="SM00355">
    <property type="entry name" value="ZnF_C2H2"/>
    <property type="match status" value="11"/>
</dbReference>
<feature type="compositionally biased region" description="Basic and acidic residues" evidence="12">
    <location>
        <begin position="374"/>
        <end position="391"/>
    </location>
</feature>
<feature type="region of interest" description="Disordered" evidence="12">
    <location>
        <begin position="58"/>
        <end position="96"/>
    </location>
</feature>
<keyword evidence="6" id="KW-0862">Zinc</keyword>
<evidence type="ECO:0000256" key="7">
    <source>
        <dbReference type="ARBA" id="ARBA00023015"/>
    </source>
</evidence>
<accession>A0A423TKV0</accession>
<dbReference type="Proteomes" id="UP000283509">
    <property type="component" value="Unassembled WGS sequence"/>
</dbReference>
<dbReference type="GO" id="GO:0003677">
    <property type="term" value="F:DNA binding"/>
    <property type="evidence" value="ECO:0007669"/>
    <property type="project" value="UniProtKB-KW"/>
</dbReference>
<dbReference type="PANTHER" id="PTHR24406">
    <property type="entry name" value="TRANSCRIPTIONAL REPRESSOR CTCFL-RELATED"/>
    <property type="match status" value="1"/>
</dbReference>
<comment type="similarity">
    <text evidence="2">Belongs to the krueppel C2H2-type zinc-finger protein family.</text>
</comment>
<dbReference type="InterPro" id="IPR050888">
    <property type="entry name" value="ZnF_C2H2-type_TF"/>
</dbReference>
<keyword evidence="8" id="KW-0238">DNA-binding</keyword>
<dbReference type="Pfam" id="PF00096">
    <property type="entry name" value="zf-C2H2"/>
    <property type="match status" value="3"/>
</dbReference>
<proteinExistence type="inferred from homology"/>
<evidence type="ECO:0000256" key="8">
    <source>
        <dbReference type="ARBA" id="ARBA00023125"/>
    </source>
</evidence>
<name>A0A423TKV0_PENVA</name>
<keyword evidence="10" id="KW-0539">Nucleus</keyword>
<dbReference type="InterPro" id="IPR013087">
    <property type="entry name" value="Znf_C2H2_type"/>
</dbReference>
<dbReference type="InterPro" id="IPR036236">
    <property type="entry name" value="Znf_C2H2_sf"/>
</dbReference>
<sequence length="1147" mass="127719">MGSIGCPLCCRQDFMSVVALHEHLLYYIYRPLRCAVCGSNAGGIQGLIHHLAQHLGDNPAGGAAKEGGPPPPPPEMKRDQRAGAPPEATAVPLENGAGDKDFLCASESSSRSHWSQNPDGGNLAGRDEPVELTLRAYFCHCCGAKVVGKDKYFFHIKQHNTLLNSSSMPEAPSIVLSAPQSVSCESDAAPGSHYTSASTTPVNVGIDADTLTGDELDPLDRGFPDAKDAATSAYMEENDTATQLLKLREWQLEKHGKRFKRQRLSFAKSPASSDRSPMSGRQRNSNSSPGVSKQKSGRLSQNSEPCSYSLEKQPLSQISYASSNDPYASVTPQTNASTIDELQYMCAPAVDRGTESESESRKDLEESPGTFKTPEVRHVENNQRLESKPHFDNSYASSSTVQLQTPGLQFEAASSTDQEPEPVSGSEKESCVYDNPQVMSLKPSDVESQQDPSLSRIDPDITRALENGDQLQPEDQSVLHTQNFQTHPVLYTPAATDFESTSERELEQCQQDGLDDCFQVNANLTDSLRTLSESPNCGANSEVDIESSILVADSWIAPHGSAQYLELVPAFKSQGSLEQESCRSMAQEDVFTRQPTALRRPESSEVAGNLNSLEECRTVAQPAQNYLQTYDEPVLESGNVSVDPLRNDGEEQSIQDLHANAASSCHQLPETASVTSATSTKTPSTDIPQTAPAMEIVHEAVHEAEDFPQEDNYPNITREEPSNYYQDYPAKPSESDVCENEILPDYSAYPLPYLHKKFHHDQERKVAQSSGGGQNADLRRYIHNFQSLLVSRLNASFSTDVVLKTGGEDLGSDEGETEDQPTEDVEPAGSQRLQQSEHVCEVCKLECTDEAQLNMHYRTHEQGDQKNFACRFCKNSFFMKSTRDRHERKHKGKKIYRCSQCQQVFNKAYILTRHRREVHAVKRPFKCDECDKDFTTSRNLQNHVGVHRAEKNHKCTHCEHTCRTASGLRTHVMEAHMASRDRSFSCQECGEKFSKHYGLKRHMERKHGDGRVPCSVCSRLFSCKEDLIKHSKSHEDKSKDDLSCSFCNQTFTSTWSLQRHTKKHQSESRQFKCSKCPKSFTRKDSLLSHEKLHTQKKNYVWDNCQRPPASSSNCIDILTIVGWRPSVLCQSPLRPLPLGRPPRLVRG</sequence>
<dbReference type="PROSITE" id="PS50157">
    <property type="entry name" value="ZINC_FINGER_C2H2_2"/>
    <property type="match status" value="8"/>
</dbReference>
<dbReference type="SUPFAM" id="SSF57667">
    <property type="entry name" value="beta-beta-alpha zinc fingers"/>
    <property type="match status" value="4"/>
</dbReference>
<evidence type="ECO:0000256" key="2">
    <source>
        <dbReference type="ARBA" id="ARBA00006991"/>
    </source>
</evidence>
<feature type="domain" description="C2H2-type" evidence="13">
    <location>
        <begin position="1012"/>
        <end position="1039"/>
    </location>
</feature>
<evidence type="ECO:0000256" key="5">
    <source>
        <dbReference type="ARBA" id="ARBA00022771"/>
    </source>
</evidence>
<evidence type="ECO:0000256" key="1">
    <source>
        <dbReference type="ARBA" id="ARBA00004123"/>
    </source>
</evidence>
<feature type="region of interest" description="Disordered" evidence="12">
    <location>
        <begin position="805"/>
        <end position="833"/>
    </location>
</feature>
<keyword evidence="9" id="KW-0804">Transcription</keyword>
<feature type="domain" description="C2H2-type" evidence="13">
    <location>
        <begin position="1071"/>
        <end position="1098"/>
    </location>
</feature>
<feature type="domain" description="C2H2-type" evidence="13">
    <location>
        <begin position="896"/>
        <end position="924"/>
    </location>
</feature>
<feature type="region of interest" description="Disordered" evidence="12">
    <location>
        <begin position="185"/>
        <end position="225"/>
    </location>
</feature>
<dbReference type="EMBL" id="QCYY01001570">
    <property type="protein sequence ID" value="ROT77065.1"/>
    <property type="molecule type" value="Genomic_DNA"/>
</dbReference>
<comment type="subcellular location">
    <subcellularLocation>
        <location evidence="1">Nucleus</location>
    </subcellularLocation>
</comment>
<reference evidence="14 15" key="2">
    <citation type="submission" date="2019-01" db="EMBL/GenBank/DDBJ databases">
        <title>The decoding of complex shrimp genome reveals the adaptation for benthos swimmer, frequently molting mechanism and breeding impact on genome.</title>
        <authorList>
            <person name="Sun Y."/>
            <person name="Gao Y."/>
            <person name="Yu Y."/>
        </authorList>
    </citation>
    <scope>NUCLEOTIDE SEQUENCE [LARGE SCALE GENOMIC DNA]</scope>
    <source>
        <tissue evidence="14">Muscle</tissue>
    </source>
</reference>
<feature type="domain" description="C2H2-type" evidence="13">
    <location>
        <begin position="984"/>
        <end position="1012"/>
    </location>
</feature>
<reference evidence="14 15" key="1">
    <citation type="submission" date="2018-04" db="EMBL/GenBank/DDBJ databases">
        <authorList>
            <person name="Zhang X."/>
            <person name="Yuan J."/>
            <person name="Li F."/>
            <person name="Xiang J."/>
        </authorList>
    </citation>
    <scope>NUCLEOTIDE SEQUENCE [LARGE SCALE GENOMIC DNA]</scope>
    <source>
        <tissue evidence="14">Muscle</tissue>
    </source>
</reference>
<keyword evidence="7" id="KW-0805">Transcription regulation</keyword>